<accession>A0A268S698</accession>
<reference evidence="1 2" key="1">
    <citation type="submission" date="2017-07" db="EMBL/GenBank/DDBJ databases">
        <title>Isolation and whole genome analysis of endospore-forming bacteria from heroin.</title>
        <authorList>
            <person name="Kalinowski J."/>
            <person name="Ahrens B."/>
            <person name="Al-Dilaimi A."/>
            <person name="Winkler A."/>
            <person name="Wibberg D."/>
            <person name="Schleenbecker U."/>
            <person name="Ruckert C."/>
            <person name="Wolfel R."/>
            <person name="Grass G."/>
        </authorList>
    </citation>
    <scope>NUCLEOTIDE SEQUENCE [LARGE SCALE GENOMIC DNA]</scope>
    <source>
        <strain evidence="1 2">7523-2</strain>
    </source>
</reference>
<evidence type="ECO:0000313" key="1">
    <source>
        <dbReference type="EMBL" id="PAF27446.1"/>
    </source>
</evidence>
<gene>
    <name evidence="1" type="ORF">CHH61_03355</name>
</gene>
<dbReference type="Proteomes" id="UP000216133">
    <property type="component" value="Unassembled WGS sequence"/>
</dbReference>
<name>A0A268S698_SHOCL</name>
<dbReference type="EMBL" id="NPBS01000013">
    <property type="protein sequence ID" value="PAF27446.1"/>
    <property type="molecule type" value="Genomic_DNA"/>
</dbReference>
<comment type="caution">
    <text evidence="1">The sequence shown here is derived from an EMBL/GenBank/DDBJ whole genome shotgun (WGS) entry which is preliminary data.</text>
</comment>
<organism evidence="1 2">
    <name type="scientific">Shouchella clausii</name>
    <name type="common">Alkalihalobacillus clausii</name>
    <dbReference type="NCBI Taxonomy" id="79880"/>
    <lineage>
        <taxon>Bacteria</taxon>
        <taxon>Bacillati</taxon>
        <taxon>Bacillota</taxon>
        <taxon>Bacilli</taxon>
        <taxon>Bacillales</taxon>
        <taxon>Bacillaceae</taxon>
        <taxon>Shouchella</taxon>
    </lineage>
</organism>
<evidence type="ECO:0000313" key="2">
    <source>
        <dbReference type="Proteomes" id="UP000216133"/>
    </source>
</evidence>
<dbReference type="AlphaFoldDB" id="A0A268S698"/>
<proteinExistence type="predicted"/>
<sequence>MSLEGTEKQIAWANDIKKDVLEVFECAKPFMIKMAEDEEDLAELKYYEKLLTEEKRAKFFIDHFGYMFTKTDKAYRDTYLTNLSIVMCKVLRSIAQHDKSNNFVGIVAQDLIGAYEENKYSDLRQ</sequence>
<dbReference type="RefSeq" id="WP_095327788.1">
    <property type="nucleotide sequence ID" value="NZ_NPBS01000013.1"/>
</dbReference>
<protein>
    <submittedName>
        <fullName evidence="1">Uncharacterized protein</fullName>
    </submittedName>
</protein>